<evidence type="ECO:0000256" key="4">
    <source>
        <dbReference type="ARBA" id="ARBA00022801"/>
    </source>
</evidence>
<dbReference type="InterPro" id="IPR054613">
    <property type="entry name" value="Peptidase_S78_dom"/>
</dbReference>
<gene>
    <name evidence="10" type="ORF">UFOVP1210_8</name>
    <name evidence="9" type="ORF">UFOVP481_5</name>
</gene>
<evidence type="ECO:0000256" key="6">
    <source>
        <dbReference type="ARBA" id="ARBA00022950"/>
    </source>
</evidence>
<keyword evidence="2" id="KW-1188">Viral release from host cell</keyword>
<dbReference type="Pfam" id="PF25209">
    <property type="entry name" value="Phage_capsid_4"/>
    <property type="match status" value="1"/>
</dbReference>
<evidence type="ECO:0000256" key="5">
    <source>
        <dbReference type="ARBA" id="ARBA00022844"/>
    </source>
</evidence>
<dbReference type="GO" id="GO:0008233">
    <property type="term" value="F:peptidase activity"/>
    <property type="evidence" value="ECO:0007669"/>
    <property type="project" value="UniProtKB-KW"/>
</dbReference>
<dbReference type="Pfam" id="PF04586">
    <property type="entry name" value="Peptidase_S78"/>
    <property type="match status" value="1"/>
</dbReference>
<dbReference type="InterPro" id="IPR024455">
    <property type="entry name" value="Phage_capsid"/>
</dbReference>
<keyword evidence="6" id="KW-0118">Viral capsid assembly</keyword>
<dbReference type="GO" id="GO:0006508">
    <property type="term" value="P:proteolysis"/>
    <property type="evidence" value="ECO:0007669"/>
    <property type="project" value="UniProtKB-KW"/>
</dbReference>
<evidence type="ECO:0000256" key="1">
    <source>
        <dbReference type="ARBA" id="ARBA00004328"/>
    </source>
</evidence>
<accession>A0A6J5RGR7</accession>
<evidence type="ECO:0000256" key="7">
    <source>
        <dbReference type="ARBA" id="ARBA00023045"/>
    </source>
</evidence>
<comment type="subcellular location">
    <subcellularLocation>
        <location evidence="1">Virion</location>
    </subcellularLocation>
</comment>
<dbReference type="SUPFAM" id="SSF56563">
    <property type="entry name" value="Major capsid protein gp5"/>
    <property type="match status" value="1"/>
</dbReference>
<organism evidence="10">
    <name type="scientific">uncultured Caudovirales phage</name>
    <dbReference type="NCBI Taxonomy" id="2100421"/>
    <lineage>
        <taxon>Viruses</taxon>
        <taxon>Duplodnaviria</taxon>
        <taxon>Heunggongvirae</taxon>
        <taxon>Uroviricota</taxon>
        <taxon>Caudoviricetes</taxon>
        <taxon>Peduoviridae</taxon>
        <taxon>Maltschvirus</taxon>
        <taxon>Maltschvirus maltsch</taxon>
    </lineage>
</organism>
<dbReference type="NCBIfam" id="TIGR01554">
    <property type="entry name" value="major_cap_HK97"/>
    <property type="match status" value="1"/>
</dbReference>
<dbReference type="EMBL" id="LR797163">
    <property type="protein sequence ID" value="CAB4190904.1"/>
    <property type="molecule type" value="Genomic_DNA"/>
</dbReference>
<evidence type="ECO:0000313" key="10">
    <source>
        <dbReference type="EMBL" id="CAB4190904.1"/>
    </source>
</evidence>
<evidence type="ECO:0000313" key="9">
    <source>
        <dbReference type="EMBL" id="CAB4145338.1"/>
    </source>
</evidence>
<proteinExistence type="predicted"/>
<feature type="domain" description="Prohead serine protease" evidence="8">
    <location>
        <begin position="44"/>
        <end position="148"/>
    </location>
</feature>
<sequence>MRLDFSTSITAADAKTRTIFGQIVPFGAVGSTSLGPVIFEAGSLHIGENVKVLLEHDGRRPVGKLVSHTANPSGIMGEMKISQTTAGSDVLVEAADGLRDGISVGANIIEHTVKDGNIIVTAAELVEVSLVTSPAFADARVTQVAASADDETETIEEIEMTEQPIEVIEEVAEVEASKIEASTFGSPIFTQPRELPKLTAGQYATKMLQAQRGNREAIDFVTAAGEATTGDNSGLIPVPFMREIIGVVDSSRPFVDSIDRRPLPAAGMSFRIPRWQVFPTVAETAELGTPSDTMTEIDDLVVDVVKFSGQQRVSIELLERSDPGYLDELLRGLAASYAQQTDLYAFTEGVVGCGASSGTGYVAAIADAISDSATVMRRNPNRLVVGASRYAALLAEVDDAGRPLFNAVGPTTNAAGTNVFSRGNVMGLDLVVDYNIGATNILAYPSDYAAFYESGTAQVRVNVIDTMTVEIAVYGFVALANKYPTAIRAITVS</sequence>
<dbReference type="EMBL" id="LR796446">
    <property type="protein sequence ID" value="CAB4145338.1"/>
    <property type="molecule type" value="Genomic_DNA"/>
</dbReference>
<dbReference type="GO" id="GO:0044423">
    <property type="term" value="C:virion component"/>
    <property type="evidence" value="ECO:0007669"/>
    <property type="project" value="UniProtKB-KW"/>
</dbReference>
<dbReference type="GO" id="GO:0046797">
    <property type="term" value="P:viral procapsid maturation"/>
    <property type="evidence" value="ECO:0007669"/>
    <property type="project" value="UniProtKB-KW"/>
</dbReference>
<evidence type="ECO:0000259" key="8">
    <source>
        <dbReference type="Pfam" id="PF04586"/>
    </source>
</evidence>
<name>A0A6J5RGR7_9CAUD</name>
<keyword evidence="5" id="KW-0946">Virion</keyword>
<evidence type="ECO:0000256" key="3">
    <source>
        <dbReference type="ARBA" id="ARBA00022670"/>
    </source>
</evidence>
<keyword evidence="3" id="KW-0645">Protease</keyword>
<evidence type="ECO:0000256" key="2">
    <source>
        <dbReference type="ARBA" id="ARBA00022612"/>
    </source>
</evidence>
<keyword evidence="4" id="KW-0378">Hydrolase</keyword>
<reference evidence="10" key="1">
    <citation type="submission" date="2020-05" db="EMBL/GenBank/DDBJ databases">
        <authorList>
            <person name="Chiriac C."/>
            <person name="Salcher M."/>
            <person name="Ghai R."/>
            <person name="Kavagutti S V."/>
        </authorList>
    </citation>
    <scope>NUCLEOTIDE SEQUENCE</scope>
</reference>
<keyword evidence="7" id="KW-1273">Viral capsid maturation</keyword>
<protein>
    <submittedName>
        <fullName evidence="10">Major_cap_HK97, phage major capsid protein, HK97 family</fullName>
    </submittedName>
</protein>